<protein>
    <recommendedName>
        <fullName evidence="4">Bifunctional inhibitor/plant lipid transfer protein/seed storage helical domain-containing protein</fullName>
    </recommendedName>
</protein>
<keyword evidence="6" id="KW-1185">Reference proteome</keyword>
<evidence type="ECO:0000313" key="6">
    <source>
        <dbReference type="Proteomes" id="UP001187192"/>
    </source>
</evidence>
<feature type="domain" description="Bifunctional inhibitor/plant lipid transfer protein/seed storage helical" evidence="4">
    <location>
        <begin position="27"/>
        <end position="106"/>
    </location>
</feature>
<accession>A0AA87YPZ0</accession>
<evidence type="ECO:0000259" key="4">
    <source>
        <dbReference type="Pfam" id="PF14368"/>
    </source>
</evidence>
<proteinExistence type="predicted"/>
<evidence type="ECO:0000313" key="5">
    <source>
        <dbReference type="EMBL" id="GMN20339.1"/>
    </source>
</evidence>
<dbReference type="EMBL" id="BTGU01003876">
    <property type="protein sequence ID" value="GMN20339.1"/>
    <property type="molecule type" value="Genomic_DNA"/>
</dbReference>
<keyword evidence="3" id="KW-0446">Lipid-binding</keyword>
<dbReference type="InterPro" id="IPR044741">
    <property type="entry name" value="NsLTP-like"/>
</dbReference>
<evidence type="ECO:0000256" key="2">
    <source>
        <dbReference type="ARBA" id="ARBA00022448"/>
    </source>
</evidence>
<dbReference type="InterPro" id="IPR036312">
    <property type="entry name" value="Bifun_inhib/LTP/seed_sf"/>
</dbReference>
<dbReference type="GO" id="GO:0008289">
    <property type="term" value="F:lipid binding"/>
    <property type="evidence" value="ECO:0007669"/>
    <property type="project" value="UniProtKB-KW"/>
</dbReference>
<dbReference type="Gene3D" id="1.10.110.10">
    <property type="entry name" value="Plant lipid-transfer and hydrophobic proteins"/>
    <property type="match status" value="1"/>
</dbReference>
<name>A0AA87YPZ0_FICCA</name>
<dbReference type="CDD" id="cd04660">
    <property type="entry name" value="nsLTP_like"/>
    <property type="match status" value="1"/>
</dbReference>
<comment type="caution">
    <text evidence="5">The sequence shown here is derived from an EMBL/GenBank/DDBJ whole genome shotgun (WGS) entry which is preliminary data.</text>
</comment>
<dbReference type="SUPFAM" id="SSF47699">
    <property type="entry name" value="Bifunctional inhibitor/lipid-transfer protein/seed storage 2S albumin"/>
    <property type="match status" value="1"/>
</dbReference>
<evidence type="ECO:0000256" key="1">
    <source>
        <dbReference type="ARBA" id="ARBA00003211"/>
    </source>
</evidence>
<evidence type="ECO:0000256" key="3">
    <source>
        <dbReference type="ARBA" id="ARBA00023121"/>
    </source>
</evidence>
<dbReference type="Gramene" id="FCD_00019173-RA">
    <property type="protein sequence ID" value="FCD_00019173-RA:cds"/>
    <property type="gene ID" value="FCD_00019173"/>
</dbReference>
<dbReference type="InterPro" id="IPR016140">
    <property type="entry name" value="Bifunc_inhib/LTP/seed_store"/>
</dbReference>
<dbReference type="PANTHER" id="PTHR33286:SF1">
    <property type="entry name" value="OS01G0800600 PROTEIN"/>
    <property type="match status" value="1"/>
</dbReference>
<dbReference type="PANTHER" id="PTHR33286">
    <property type="entry name" value="BIFUNCTIONAL INHIBITOR/LIPID-TRANSFER PROTEIN/SEED STORAGE 2S ALBUMIN SUPERFAMILY PROTEIN"/>
    <property type="match status" value="1"/>
</dbReference>
<gene>
    <name evidence="5" type="ORF">TIFTF001_045321</name>
</gene>
<sequence>MEIFCIRTLALAIFVLTGTLMFGNYGVSATTCQIDVRDVVTECAKFVSKLGPEVPPSHECCEAIKPIDVQCACKLVTEKIEKLISMDKAVYVARTCGIDVPKGMKCGDYTVPNELEEIIA</sequence>
<dbReference type="Pfam" id="PF14368">
    <property type="entry name" value="LTP_2"/>
    <property type="match status" value="1"/>
</dbReference>
<organism evidence="5 6">
    <name type="scientific">Ficus carica</name>
    <name type="common">Common fig</name>
    <dbReference type="NCBI Taxonomy" id="3494"/>
    <lineage>
        <taxon>Eukaryota</taxon>
        <taxon>Viridiplantae</taxon>
        <taxon>Streptophyta</taxon>
        <taxon>Embryophyta</taxon>
        <taxon>Tracheophyta</taxon>
        <taxon>Spermatophyta</taxon>
        <taxon>Magnoliopsida</taxon>
        <taxon>eudicotyledons</taxon>
        <taxon>Gunneridae</taxon>
        <taxon>Pentapetalae</taxon>
        <taxon>rosids</taxon>
        <taxon>fabids</taxon>
        <taxon>Rosales</taxon>
        <taxon>Moraceae</taxon>
        <taxon>Ficeae</taxon>
        <taxon>Ficus</taxon>
    </lineage>
</organism>
<dbReference type="Proteomes" id="UP001187192">
    <property type="component" value="Unassembled WGS sequence"/>
</dbReference>
<comment type="function">
    <text evidence="1">Plant non-specific lipid-transfer proteins transfer phospholipids as well as galactolipids across membranes. May play a role in wax or cutin deposition in the cell walls of expanding epidermal cells and certain secretory tissues.</text>
</comment>
<keyword evidence="2" id="KW-0813">Transport</keyword>
<reference evidence="5" key="1">
    <citation type="submission" date="2023-07" db="EMBL/GenBank/DDBJ databases">
        <title>draft genome sequence of fig (Ficus carica).</title>
        <authorList>
            <person name="Takahashi T."/>
            <person name="Nishimura K."/>
        </authorList>
    </citation>
    <scope>NUCLEOTIDE SEQUENCE</scope>
</reference>
<dbReference type="AlphaFoldDB" id="A0AA87YPZ0"/>